<feature type="region of interest" description="Disordered" evidence="1">
    <location>
        <begin position="107"/>
        <end position="150"/>
    </location>
</feature>
<keyword evidence="4" id="KW-1185">Reference proteome</keyword>
<dbReference type="Proteomes" id="UP000002640">
    <property type="component" value="Unassembled WGS sequence"/>
</dbReference>
<dbReference type="OMA" id="ESSIWAD"/>
<evidence type="ECO:0000256" key="2">
    <source>
        <dbReference type="SAM" id="SignalP"/>
    </source>
</evidence>
<evidence type="ECO:0000256" key="1">
    <source>
        <dbReference type="SAM" id="MobiDB-lite"/>
    </source>
</evidence>
<protein>
    <submittedName>
        <fullName evidence="3">Uncharacterized protein</fullName>
    </submittedName>
</protein>
<gene>
    <name evidence="3" type="ORF">PHYSODRAFT_310799</name>
</gene>
<dbReference type="AlphaFoldDB" id="G4YSK0"/>
<feature type="region of interest" description="Disordered" evidence="1">
    <location>
        <begin position="169"/>
        <end position="204"/>
    </location>
</feature>
<evidence type="ECO:0000313" key="4">
    <source>
        <dbReference type="Proteomes" id="UP000002640"/>
    </source>
</evidence>
<dbReference type="EMBL" id="JH159152">
    <property type="protein sequence ID" value="EGZ23493.1"/>
    <property type="molecule type" value="Genomic_DNA"/>
</dbReference>
<dbReference type="GeneID" id="20643322"/>
<sequence length="204" mass="21694">MVCVQTLLKVLAFCALNVSLLPRAQANIVLVLPDDPACRSTPDMVYAGVMAITDPACLDSNEDPGCNLFGIPDCRACALLPEAASPDTPPCELLVVFNQESIDNAFGDEPPVSTEDCSDCEPDVPPPLVPSNPVDPIEPVETPDESSEPEDYVPIVIVLPTDVFIETESSIWADSDSSADYDDDSDGGGEQGGIDTGRRLRTQL</sequence>
<dbReference type="InParanoid" id="G4YSK0"/>
<feature type="chain" id="PRO_5003471814" evidence="2">
    <location>
        <begin position="27"/>
        <end position="204"/>
    </location>
</feature>
<name>G4YSK0_PHYSP</name>
<feature type="compositionally biased region" description="Acidic residues" evidence="1">
    <location>
        <begin position="141"/>
        <end position="150"/>
    </location>
</feature>
<accession>G4YSK0</accession>
<feature type="signal peptide" evidence="2">
    <location>
        <begin position="1"/>
        <end position="26"/>
    </location>
</feature>
<organism evidence="3 4">
    <name type="scientific">Phytophthora sojae (strain P6497)</name>
    <name type="common">Soybean stem and root rot agent</name>
    <name type="synonym">Phytophthora megasperma f. sp. glycines</name>
    <dbReference type="NCBI Taxonomy" id="1094619"/>
    <lineage>
        <taxon>Eukaryota</taxon>
        <taxon>Sar</taxon>
        <taxon>Stramenopiles</taxon>
        <taxon>Oomycota</taxon>
        <taxon>Peronosporomycetes</taxon>
        <taxon>Peronosporales</taxon>
        <taxon>Peronosporaceae</taxon>
        <taxon>Phytophthora</taxon>
    </lineage>
</organism>
<feature type="compositionally biased region" description="Acidic residues" evidence="1">
    <location>
        <begin position="177"/>
        <end position="187"/>
    </location>
</feature>
<reference evidence="3 4" key="1">
    <citation type="journal article" date="2006" name="Science">
        <title>Phytophthora genome sequences uncover evolutionary origins and mechanisms of pathogenesis.</title>
        <authorList>
            <person name="Tyler B.M."/>
            <person name="Tripathy S."/>
            <person name="Zhang X."/>
            <person name="Dehal P."/>
            <person name="Jiang R.H."/>
            <person name="Aerts A."/>
            <person name="Arredondo F.D."/>
            <person name="Baxter L."/>
            <person name="Bensasson D."/>
            <person name="Beynon J.L."/>
            <person name="Chapman J."/>
            <person name="Damasceno C.M."/>
            <person name="Dorrance A.E."/>
            <person name="Dou D."/>
            <person name="Dickerman A.W."/>
            <person name="Dubchak I.L."/>
            <person name="Garbelotto M."/>
            <person name="Gijzen M."/>
            <person name="Gordon S.G."/>
            <person name="Govers F."/>
            <person name="Grunwald N.J."/>
            <person name="Huang W."/>
            <person name="Ivors K.L."/>
            <person name="Jones R.W."/>
            <person name="Kamoun S."/>
            <person name="Krampis K."/>
            <person name="Lamour K.H."/>
            <person name="Lee M.K."/>
            <person name="McDonald W.H."/>
            <person name="Medina M."/>
            <person name="Meijer H.J."/>
            <person name="Nordberg E.K."/>
            <person name="Maclean D.J."/>
            <person name="Ospina-Giraldo M.D."/>
            <person name="Morris P.F."/>
            <person name="Phuntumart V."/>
            <person name="Putnam N.H."/>
            <person name="Rash S."/>
            <person name="Rose J.K."/>
            <person name="Sakihama Y."/>
            <person name="Salamov A.A."/>
            <person name="Savidor A."/>
            <person name="Scheuring C.F."/>
            <person name="Smith B.M."/>
            <person name="Sobral B.W."/>
            <person name="Terry A."/>
            <person name="Torto-Alalibo T.A."/>
            <person name="Win J."/>
            <person name="Xu Z."/>
            <person name="Zhang H."/>
            <person name="Grigoriev I.V."/>
            <person name="Rokhsar D.S."/>
            <person name="Boore J.L."/>
        </authorList>
    </citation>
    <scope>NUCLEOTIDE SEQUENCE [LARGE SCALE GENOMIC DNA]</scope>
    <source>
        <strain evidence="3 4">P6497</strain>
    </source>
</reference>
<keyword evidence="2" id="KW-0732">Signal</keyword>
<proteinExistence type="predicted"/>
<evidence type="ECO:0000313" key="3">
    <source>
        <dbReference type="EMBL" id="EGZ23493.1"/>
    </source>
</evidence>
<dbReference type="RefSeq" id="XP_009518781.1">
    <property type="nucleotide sequence ID" value="XM_009520486.1"/>
</dbReference>
<dbReference type="KEGG" id="psoj:PHYSODRAFT_310799"/>